<sequence>MLRMLGPALLRGRLRLRERDLHRRSGSPGRSLVCQNENHVETEFEVLRPHAGGMSRKSQAIFQLELIAMHDPKYFPFTTDGQYYLYDTDTGMVYGANRLVHDAVRLMNTGLDEGATRSVLAAEGDDLREIEECLGVLSQLSATGTAPAAPRSLQVRKPKSVSKDDWFAGKALTKLWLSLTEGCNMQCAYCFGGYGLRNKVMMSEETAKACIDYFFKYAARQADKYNVNFFGGEPLLNKKTFLYAVDYINGKAREAGKSIHYIITTNGTLLDEDILRALAENRMYVNISIDGGEYTHNLHRRFGSGGGTFRTIAKNLAAIRGRGYHNLIARMTLTKQGVYSLREDVEFLWRMGFNHVFVDPVKSDSPELALDPSSLRELRRQFDGLLEQMKEEERQGNSKIIRSITDLYESIDNRSLKGECTYFNAFSLQFTPEGEVYKCSFTERQAEERAGNVRDGIDWERFQRKYAPEEKCLGCWARRLCGGGCYLDRDDPVMCEYAKLITEYGLKYYSFKKKRKVQLKEG</sequence>
<evidence type="ECO:0000256" key="5">
    <source>
        <dbReference type="ARBA" id="ARBA00023004"/>
    </source>
</evidence>
<keyword evidence="2" id="KW-0004">4Fe-4S</keyword>
<dbReference type="Proteomes" id="UP000325218">
    <property type="component" value="Unassembled WGS sequence"/>
</dbReference>
<dbReference type="PANTHER" id="PTHR43273:SF8">
    <property type="entry name" value="RADICAL SAM DOMAIN PROTEIN"/>
    <property type="match status" value="1"/>
</dbReference>
<dbReference type="GO" id="GO:0051539">
    <property type="term" value="F:4 iron, 4 sulfur cluster binding"/>
    <property type="evidence" value="ECO:0007669"/>
    <property type="project" value="UniProtKB-KW"/>
</dbReference>
<dbReference type="Pfam" id="PF04055">
    <property type="entry name" value="Radical_SAM"/>
    <property type="match status" value="1"/>
</dbReference>
<name>A0A5D0CMQ3_9BACL</name>
<dbReference type="InterPro" id="IPR007197">
    <property type="entry name" value="rSAM"/>
</dbReference>
<dbReference type="PROSITE" id="PS01305">
    <property type="entry name" value="MOAA_NIFB_PQQE"/>
    <property type="match status" value="1"/>
</dbReference>
<dbReference type="InterPro" id="IPR000385">
    <property type="entry name" value="MoaA_NifB_PqqE_Fe-S-bd_CS"/>
</dbReference>
<keyword evidence="5" id="KW-0408">Iron</keyword>
<evidence type="ECO:0000256" key="6">
    <source>
        <dbReference type="ARBA" id="ARBA00023014"/>
    </source>
</evidence>
<dbReference type="SFLD" id="SFLDG01386">
    <property type="entry name" value="main_SPASM_domain-containing"/>
    <property type="match status" value="1"/>
</dbReference>
<evidence type="ECO:0000256" key="4">
    <source>
        <dbReference type="ARBA" id="ARBA00022723"/>
    </source>
</evidence>
<reference evidence="8 9" key="1">
    <citation type="submission" date="2019-08" db="EMBL/GenBank/DDBJ databases">
        <title>Genome sequencing of Paenibacillus faecis DSM 23593(T).</title>
        <authorList>
            <person name="Kook J.-K."/>
            <person name="Park S.-N."/>
            <person name="Lim Y.K."/>
        </authorList>
    </citation>
    <scope>NUCLEOTIDE SEQUENCE [LARGE SCALE GENOMIC DNA]</scope>
    <source>
        <strain evidence="8 9">DSM 23593</strain>
    </source>
</reference>
<dbReference type="SFLD" id="SFLDS00029">
    <property type="entry name" value="Radical_SAM"/>
    <property type="match status" value="1"/>
</dbReference>
<dbReference type="AlphaFoldDB" id="A0A5D0CMQ3"/>
<dbReference type="CDD" id="cd01335">
    <property type="entry name" value="Radical_SAM"/>
    <property type="match status" value="1"/>
</dbReference>
<dbReference type="InterPro" id="IPR006638">
    <property type="entry name" value="Elp3/MiaA/NifB-like_rSAM"/>
</dbReference>
<dbReference type="NCBIfam" id="TIGR04085">
    <property type="entry name" value="rSAM_more_4Fe4S"/>
    <property type="match status" value="1"/>
</dbReference>
<keyword evidence="6" id="KW-0411">Iron-sulfur</keyword>
<dbReference type="Gene3D" id="3.20.20.70">
    <property type="entry name" value="Aldolase class I"/>
    <property type="match status" value="1"/>
</dbReference>
<evidence type="ECO:0000313" key="9">
    <source>
        <dbReference type="Proteomes" id="UP000325218"/>
    </source>
</evidence>
<dbReference type="OrthoDB" id="9808591at2"/>
<keyword evidence="9" id="KW-1185">Reference proteome</keyword>
<dbReference type="SMART" id="SM00729">
    <property type="entry name" value="Elp3"/>
    <property type="match status" value="1"/>
</dbReference>
<dbReference type="SFLD" id="SFLDG01067">
    <property type="entry name" value="SPASM/twitch_domain_containing"/>
    <property type="match status" value="1"/>
</dbReference>
<comment type="cofactor">
    <cofactor evidence="1">
        <name>[4Fe-4S] cluster</name>
        <dbReference type="ChEBI" id="CHEBI:49883"/>
    </cofactor>
</comment>
<proteinExistence type="predicted"/>
<comment type="caution">
    <text evidence="8">The sequence shown here is derived from an EMBL/GenBank/DDBJ whole genome shotgun (WGS) entry which is preliminary data.</text>
</comment>
<keyword evidence="3" id="KW-0949">S-adenosyl-L-methionine</keyword>
<dbReference type="EMBL" id="VSDO01000004">
    <property type="protein sequence ID" value="TYA11186.1"/>
    <property type="molecule type" value="Genomic_DNA"/>
</dbReference>
<dbReference type="InterPro" id="IPR023867">
    <property type="entry name" value="Sulphatase_maturase_rSAM"/>
</dbReference>
<evidence type="ECO:0000313" key="8">
    <source>
        <dbReference type="EMBL" id="TYA11186.1"/>
    </source>
</evidence>
<dbReference type="PROSITE" id="PS51918">
    <property type="entry name" value="RADICAL_SAM"/>
    <property type="match status" value="1"/>
</dbReference>
<dbReference type="PANTHER" id="PTHR43273">
    <property type="entry name" value="ANAEROBIC SULFATASE-MATURATING ENZYME HOMOLOG ASLB-RELATED"/>
    <property type="match status" value="1"/>
</dbReference>
<dbReference type="InterPro" id="IPR013785">
    <property type="entry name" value="Aldolase_TIM"/>
</dbReference>
<accession>A0A5D0CMQ3</accession>
<organism evidence="8 9">
    <name type="scientific">Paenibacillus faecis</name>
    <dbReference type="NCBI Taxonomy" id="862114"/>
    <lineage>
        <taxon>Bacteria</taxon>
        <taxon>Bacillati</taxon>
        <taxon>Bacillota</taxon>
        <taxon>Bacilli</taxon>
        <taxon>Bacillales</taxon>
        <taxon>Paenibacillaceae</taxon>
        <taxon>Paenibacillus</taxon>
    </lineage>
</organism>
<feature type="domain" description="Radical SAM core" evidence="7">
    <location>
        <begin position="169"/>
        <end position="397"/>
    </location>
</feature>
<evidence type="ECO:0000259" key="7">
    <source>
        <dbReference type="PROSITE" id="PS51918"/>
    </source>
</evidence>
<evidence type="ECO:0000256" key="3">
    <source>
        <dbReference type="ARBA" id="ARBA00022691"/>
    </source>
</evidence>
<evidence type="ECO:0000256" key="2">
    <source>
        <dbReference type="ARBA" id="ARBA00022485"/>
    </source>
</evidence>
<dbReference type="InterPro" id="IPR023885">
    <property type="entry name" value="4Fe4S-binding_SPASM_dom"/>
</dbReference>
<dbReference type="SFLD" id="SFLDG01384">
    <property type="entry name" value="thioether_bond_formation_requi"/>
    <property type="match status" value="1"/>
</dbReference>
<dbReference type="GO" id="GO:0016491">
    <property type="term" value="F:oxidoreductase activity"/>
    <property type="evidence" value="ECO:0007669"/>
    <property type="project" value="InterPro"/>
</dbReference>
<keyword evidence="4" id="KW-0479">Metal-binding</keyword>
<dbReference type="InterPro" id="IPR058240">
    <property type="entry name" value="rSAM_sf"/>
</dbReference>
<evidence type="ECO:0000256" key="1">
    <source>
        <dbReference type="ARBA" id="ARBA00001966"/>
    </source>
</evidence>
<protein>
    <submittedName>
        <fullName evidence="8">Radical SAM protein</fullName>
    </submittedName>
</protein>
<gene>
    <name evidence="8" type="ORF">FRY98_18525</name>
</gene>
<dbReference type="GO" id="GO:0032324">
    <property type="term" value="P:molybdopterin cofactor biosynthetic process"/>
    <property type="evidence" value="ECO:0007669"/>
    <property type="project" value="UniProtKB-ARBA"/>
</dbReference>
<dbReference type="SUPFAM" id="SSF102114">
    <property type="entry name" value="Radical SAM enzymes"/>
    <property type="match status" value="1"/>
</dbReference>
<dbReference type="GO" id="GO:0046872">
    <property type="term" value="F:metal ion binding"/>
    <property type="evidence" value="ECO:0007669"/>
    <property type="project" value="UniProtKB-KW"/>
</dbReference>